<proteinExistence type="predicted"/>
<reference evidence="1" key="1">
    <citation type="journal article" date="2015" name="Nature">
        <title>Complex archaea that bridge the gap between prokaryotes and eukaryotes.</title>
        <authorList>
            <person name="Spang A."/>
            <person name="Saw J.H."/>
            <person name="Jorgensen S.L."/>
            <person name="Zaremba-Niedzwiedzka K."/>
            <person name="Martijn J."/>
            <person name="Lind A.E."/>
            <person name="van Eijk R."/>
            <person name="Schleper C."/>
            <person name="Guy L."/>
            <person name="Ettema T.J."/>
        </authorList>
    </citation>
    <scope>NUCLEOTIDE SEQUENCE</scope>
</reference>
<comment type="caution">
    <text evidence="1">The sequence shown here is derived from an EMBL/GenBank/DDBJ whole genome shotgun (WGS) entry which is preliminary data.</text>
</comment>
<dbReference type="AlphaFoldDB" id="A0A0F9NTD7"/>
<organism evidence="1">
    <name type="scientific">marine sediment metagenome</name>
    <dbReference type="NCBI Taxonomy" id="412755"/>
    <lineage>
        <taxon>unclassified sequences</taxon>
        <taxon>metagenomes</taxon>
        <taxon>ecological metagenomes</taxon>
    </lineage>
</organism>
<accession>A0A0F9NTD7</accession>
<sequence>MRTKMMLLIFALFLIPSVVQAEMKQRVWYMPDGTVRVTIPAEQACIENELRDDCEKRLFEETANEVPALKALLDSGDYEDIDPALKPDRKDRKYWRGSKATGIIIDTAAKNADNQARLKRQADKNAAKGKLKALGLTDDEIESLLEK</sequence>
<name>A0A0F9NTD7_9ZZZZ</name>
<gene>
    <name evidence="1" type="ORF">LCGC14_0928200</name>
</gene>
<evidence type="ECO:0000313" key="1">
    <source>
        <dbReference type="EMBL" id="KKN21164.1"/>
    </source>
</evidence>
<dbReference type="EMBL" id="LAZR01003174">
    <property type="protein sequence ID" value="KKN21164.1"/>
    <property type="molecule type" value="Genomic_DNA"/>
</dbReference>
<protein>
    <submittedName>
        <fullName evidence="1">Uncharacterized protein</fullName>
    </submittedName>
</protein>